<evidence type="ECO:0000256" key="2">
    <source>
        <dbReference type="ARBA" id="ARBA00022801"/>
    </source>
</evidence>
<dbReference type="Gene3D" id="3.10.129.10">
    <property type="entry name" value="Hotdog Thioesterase"/>
    <property type="match status" value="2"/>
</dbReference>
<feature type="domain" description="HotDog ACOT-type" evidence="4">
    <location>
        <begin position="130"/>
        <end position="242"/>
    </location>
</feature>
<dbReference type="InterPro" id="IPR040170">
    <property type="entry name" value="Cytosol_ACT"/>
</dbReference>
<dbReference type="PANTHER" id="PTHR11049:SF24">
    <property type="entry name" value="CYTOSOLIC ACYL COENZYME A THIOESTER HYDROLASE"/>
    <property type="match status" value="1"/>
</dbReference>
<dbReference type="PANTHER" id="PTHR11049">
    <property type="entry name" value="ACYL COENZYME A THIOESTER HYDROLASE"/>
    <property type="match status" value="1"/>
</dbReference>
<proteinExistence type="inferred from homology"/>
<comment type="caution">
    <text evidence="5">The sequence shown here is derived from an EMBL/GenBank/DDBJ whole genome shotgun (WGS) entry which is preliminary data.</text>
</comment>
<reference evidence="5 6" key="1">
    <citation type="submission" date="2022-04" db="EMBL/GenBank/DDBJ databases">
        <authorList>
            <person name="Grouzdev D.S."/>
            <person name="Pantiukh K.S."/>
            <person name="Krutkina M.S."/>
        </authorList>
    </citation>
    <scope>NUCLEOTIDE SEQUENCE [LARGE SCALE GENOMIC DNA]</scope>
    <source>
        <strain evidence="5 6">6x-1</strain>
    </source>
</reference>
<evidence type="ECO:0000256" key="1">
    <source>
        <dbReference type="ARBA" id="ARBA00010458"/>
    </source>
</evidence>
<dbReference type="InterPro" id="IPR006683">
    <property type="entry name" value="Thioestr_dom"/>
</dbReference>
<sequence>MSGEHSAGACVIDIVFPGATNHHGTLFGGAALALMDRAAFIAAARHGRVDFVTASCERIDFIAPARLGDIVETTARVIRAGRRSLGVAVELVAEAPLTGERRRCTSGVFNMVAAVTSVTMPPVPETERASPDSLSMVDLVMPEQTSHYGSLYGGSALALMAKAAFVVATRCSRQAVVLASSGRVDFLHEIRPGQVVEIEASLLREGCSSMTVETRLWSELLATGERRLCGTGAFVNVAVDAEHRPVRWR</sequence>
<gene>
    <name evidence="5" type="ORF">MWN34_00060</name>
</gene>
<dbReference type="CDD" id="cd03442">
    <property type="entry name" value="BFIT_BACH"/>
    <property type="match status" value="2"/>
</dbReference>
<dbReference type="InterPro" id="IPR029069">
    <property type="entry name" value="HotDog_dom_sf"/>
</dbReference>
<dbReference type="EMBL" id="JALKCH010000001">
    <property type="protein sequence ID" value="MCK0195301.1"/>
    <property type="molecule type" value="Genomic_DNA"/>
</dbReference>
<dbReference type="RefSeq" id="WP_247025593.1">
    <property type="nucleotide sequence ID" value="NZ_JALKCH010000001.1"/>
</dbReference>
<evidence type="ECO:0000313" key="6">
    <source>
        <dbReference type="Proteomes" id="UP001203284"/>
    </source>
</evidence>
<dbReference type="SUPFAM" id="SSF54637">
    <property type="entry name" value="Thioesterase/thiol ester dehydrase-isomerase"/>
    <property type="match status" value="2"/>
</dbReference>
<evidence type="ECO:0000259" key="4">
    <source>
        <dbReference type="PROSITE" id="PS51770"/>
    </source>
</evidence>
<comment type="similarity">
    <text evidence="1">Belongs to the acyl coenzyme A hydrolase family.</text>
</comment>
<name>A0ABT0D5S8_9HYPH</name>
<dbReference type="Proteomes" id="UP001203284">
    <property type="component" value="Unassembled WGS sequence"/>
</dbReference>
<keyword evidence="6" id="KW-1185">Reference proteome</keyword>
<evidence type="ECO:0000313" key="5">
    <source>
        <dbReference type="EMBL" id="MCK0195301.1"/>
    </source>
</evidence>
<keyword evidence="2 3" id="KW-0378">Hydrolase</keyword>
<protein>
    <submittedName>
        <fullName evidence="5">Acyl-CoA thioesterase</fullName>
    </submittedName>
</protein>
<dbReference type="Pfam" id="PF03061">
    <property type="entry name" value="4HBT"/>
    <property type="match status" value="2"/>
</dbReference>
<organism evidence="5 6">
    <name type="scientific">Ancylobacter crimeensis</name>
    <dbReference type="NCBI Taxonomy" id="2579147"/>
    <lineage>
        <taxon>Bacteria</taxon>
        <taxon>Pseudomonadati</taxon>
        <taxon>Pseudomonadota</taxon>
        <taxon>Alphaproteobacteria</taxon>
        <taxon>Hyphomicrobiales</taxon>
        <taxon>Xanthobacteraceae</taxon>
        <taxon>Ancylobacter</taxon>
    </lineage>
</organism>
<dbReference type="PROSITE" id="PS51770">
    <property type="entry name" value="HOTDOG_ACOT"/>
    <property type="match status" value="2"/>
</dbReference>
<feature type="domain" description="HotDog ACOT-type" evidence="4">
    <location>
        <begin position="5"/>
        <end position="117"/>
    </location>
</feature>
<dbReference type="InterPro" id="IPR033120">
    <property type="entry name" value="HOTDOG_ACOT"/>
</dbReference>
<evidence type="ECO:0000256" key="3">
    <source>
        <dbReference type="PROSITE-ProRule" id="PRU01106"/>
    </source>
</evidence>
<accession>A0ABT0D5S8</accession>